<dbReference type="InterPro" id="IPR013083">
    <property type="entry name" value="Znf_RING/FYVE/PHD"/>
</dbReference>
<keyword evidence="1" id="KW-0479">Metal-binding</keyword>
<evidence type="ECO:0000259" key="6">
    <source>
        <dbReference type="PROSITE" id="PS50089"/>
    </source>
</evidence>
<dbReference type="PANTHER" id="PTHR15710">
    <property type="entry name" value="E3 UBIQUITIN-PROTEIN LIGASE PRAJA"/>
    <property type="match status" value="1"/>
</dbReference>
<dbReference type="GO" id="GO:0008270">
    <property type="term" value="F:zinc ion binding"/>
    <property type="evidence" value="ECO:0007669"/>
    <property type="project" value="UniProtKB-KW"/>
</dbReference>
<feature type="region of interest" description="Disordered" evidence="5">
    <location>
        <begin position="280"/>
        <end position="306"/>
    </location>
</feature>
<dbReference type="Proteomes" id="UP000028582">
    <property type="component" value="Unassembled WGS sequence"/>
</dbReference>
<organism evidence="7 8">
    <name type="scientific">Phytophthora nicotianae P1976</name>
    <dbReference type="NCBI Taxonomy" id="1317066"/>
    <lineage>
        <taxon>Eukaryota</taxon>
        <taxon>Sar</taxon>
        <taxon>Stramenopiles</taxon>
        <taxon>Oomycota</taxon>
        <taxon>Peronosporomycetes</taxon>
        <taxon>Peronosporales</taxon>
        <taxon>Peronosporaceae</taxon>
        <taxon>Phytophthora</taxon>
    </lineage>
</organism>
<name>A0A081ASW1_PHYNI</name>
<keyword evidence="2 4" id="KW-0863">Zinc-finger</keyword>
<dbReference type="InterPro" id="IPR001841">
    <property type="entry name" value="Znf_RING"/>
</dbReference>
<keyword evidence="3" id="KW-0862">Zinc</keyword>
<sequence length="352" mass="39138">MTKRIMEEERETKRVKLVHAAIINAHSVSVQRRLRKMSEEFQPSSFGFHVQARLLCVGMSVVYRVSLSLTISSTCISRTASGSTTLAASSGGHTTQSSWVIAMSQNKFCGFYAHVNSILYHPTVIQHLTPPVDIQQDQDVVVEWKPFEVFLRILTEIIQRYEDLQYVAFSIQADANTMNASKMQLQGFLSDCWRALEVIAPAIVVEPYLPAPLGREVLSIFVLMRDFLSLPESVLDANCTYANAILSLQDVEGLLPTHSEHSCSICLESLVSSEMKEIAVPDGDQDSSNSDSDHDNSTSSNNSDDRDAVLPACNNFSVKLPCEHVYHENCIMSWLRHNPSCPECRAPVGANL</sequence>
<accession>A0A081ASW1</accession>
<evidence type="ECO:0000313" key="7">
    <source>
        <dbReference type="EMBL" id="ETO81972.1"/>
    </source>
</evidence>
<evidence type="ECO:0000256" key="4">
    <source>
        <dbReference type="PROSITE-ProRule" id="PRU00175"/>
    </source>
</evidence>
<feature type="domain" description="RING-type" evidence="6">
    <location>
        <begin position="263"/>
        <end position="345"/>
    </location>
</feature>
<protein>
    <recommendedName>
        <fullName evidence="6">RING-type domain-containing protein</fullName>
    </recommendedName>
</protein>
<evidence type="ECO:0000256" key="5">
    <source>
        <dbReference type="SAM" id="MobiDB-lite"/>
    </source>
</evidence>
<dbReference type="Gene3D" id="3.30.40.10">
    <property type="entry name" value="Zinc/RING finger domain, C3HC4 (zinc finger)"/>
    <property type="match status" value="1"/>
</dbReference>
<evidence type="ECO:0000256" key="3">
    <source>
        <dbReference type="ARBA" id="ARBA00022833"/>
    </source>
</evidence>
<dbReference type="Pfam" id="PF13639">
    <property type="entry name" value="zf-RING_2"/>
    <property type="match status" value="1"/>
</dbReference>
<evidence type="ECO:0000313" key="8">
    <source>
        <dbReference type="Proteomes" id="UP000028582"/>
    </source>
</evidence>
<dbReference type="OrthoDB" id="4348522at2759"/>
<proteinExistence type="predicted"/>
<dbReference type="SMART" id="SM00184">
    <property type="entry name" value="RING"/>
    <property type="match status" value="1"/>
</dbReference>
<reference evidence="7 8" key="1">
    <citation type="submission" date="2013-11" db="EMBL/GenBank/DDBJ databases">
        <title>The Genome Sequence of Phytophthora parasitica P1976.</title>
        <authorList>
            <consortium name="The Broad Institute Genomics Platform"/>
            <person name="Russ C."/>
            <person name="Tyler B."/>
            <person name="Panabieres F."/>
            <person name="Shan W."/>
            <person name="Tripathy S."/>
            <person name="Grunwald N."/>
            <person name="Machado M."/>
            <person name="Johnson C.S."/>
            <person name="Walker B."/>
            <person name="Young S."/>
            <person name="Zeng Q."/>
            <person name="Gargeya S."/>
            <person name="Fitzgerald M."/>
            <person name="Haas B."/>
            <person name="Abouelleil A."/>
            <person name="Allen A.W."/>
            <person name="Alvarado L."/>
            <person name="Arachchi H.M."/>
            <person name="Berlin A.M."/>
            <person name="Chapman S.B."/>
            <person name="Gainer-Dewar J."/>
            <person name="Goldberg J."/>
            <person name="Griggs A."/>
            <person name="Gujja S."/>
            <person name="Hansen M."/>
            <person name="Howarth C."/>
            <person name="Imamovic A."/>
            <person name="Ireland A."/>
            <person name="Larimer J."/>
            <person name="McCowan C."/>
            <person name="Murphy C."/>
            <person name="Pearson M."/>
            <person name="Poon T.W."/>
            <person name="Priest M."/>
            <person name="Roberts A."/>
            <person name="Saif S."/>
            <person name="Shea T."/>
            <person name="Sisk P."/>
            <person name="Sykes S."/>
            <person name="Wortman J."/>
            <person name="Nusbaum C."/>
            <person name="Birren B."/>
        </authorList>
    </citation>
    <scope>NUCLEOTIDE SEQUENCE [LARGE SCALE GENOMIC DNA]</scope>
    <source>
        <strain evidence="7 8">P1976</strain>
    </source>
</reference>
<dbReference type="EMBL" id="ANJA01000770">
    <property type="protein sequence ID" value="ETO81972.1"/>
    <property type="molecule type" value="Genomic_DNA"/>
</dbReference>
<evidence type="ECO:0000256" key="2">
    <source>
        <dbReference type="ARBA" id="ARBA00022771"/>
    </source>
</evidence>
<evidence type="ECO:0000256" key="1">
    <source>
        <dbReference type="ARBA" id="ARBA00022723"/>
    </source>
</evidence>
<comment type="caution">
    <text evidence="7">The sequence shown here is derived from an EMBL/GenBank/DDBJ whole genome shotgun (WGS) entry which is preliminary data.</text>
</comment>
<dbReference type="AlphaFoldDB" id="A0A081ASW1"/>
<dbReference type="SUPFAM" id="SSF57850">
    <property type="entry name" value="RING/U-box"/>
    <property type="match status" value="1"/>
</dbReference>
<gene>
    <name evidence="7" type="ORF">F444_03788</name>
</gene>
<dbReference type="PROSITE" id="PS50089">
    <property type="entry name" value="ZF_RING_2"/>
    <property type="match status" value="1"/>
</dbReference>